<evidence type="ECO:0000313" key="7">
    <source>
        <dbReference type="EMBL" id="HGT71278.1"/>
    </source>
</evidence>
<dbReference type="PANTHER" id="PTHR34139">
    <property type="entry name" value="UPF0331 PROTEIN MJ0127"/>
    <property type="match status" value="1"/>
</dbReference>
<dbReference type="GO" id="GO:0004540">
    <property type="term" value="F:RNA nuclease activity"/>
    <property type="evidence" value="ECO:0007669"/>
    <property type="project" value="InterPro"/>
</dbReference>
<evidence type="ECO:0000256" key="6">
    <source>
        <dbReference type="ARBA" id="ARBA00024207"/>
    </source>
</evidence>
<name>A0A7C4R5B7_UNCC3</name>
<evidence type="ECO:0000256" key="2">
    <source>
        <dbReference type="ARBA" id="ARBA00022649"/>
    </source>
</evidence>
<comment type="caution">
    <text evidence="7">The sequence shown here is derived from an EMBL/GenBank/DDBJ whole genome shotgun (WGS) entry which is preliminary data.</text>
</comment>
<dbReference type="GO" id="GO:0000166">
    <property type="term" value="F:nucleotide binding"/>
    <property type="evidence" value="ECO:0007669"/>
    <property type="project" value="UniProtKB-KW"/>
</dbReference>
<gene>
    <name evidence="7" type="ORF">ENT43_03400</name>
</gene>
<keyword evidence="4" id="KW-0547">Nucleotide-binding</keyword>
<dbReference type="Gene3D" id="1.20.120.580">
    <property type="entry name" value="bsu32300-like"/>
    <property type="match status" value="1"/>
</dbReference>
<accession>A0A7C4R5B7</accession>
<dbReference type="EMBL" id="DSYQ01000016">
    <property type="protein sequence ID" value="HGT71278.1"/>
    <property type="molecule type" value="Genomic_DNA"/>
</dbReference>
<keyword evidence="1" id="KW-0597">Phosphoprotein</keyword>
<dbReference type="GO" id="GO:0110001">
    <property type="term" value="C:toxin-antitoxin complex"/>
    <property type="evidence" value="ECO:0007669"/>
    <property type="project" value="InterPro"/>
</dbReference>
<dbReference type="Pfam" id="PF01934">
    <property type="entry name" value="HepT-like"/>
    <property type="match status" value="1"/>
</dbReference>
<reference evidence="7" key="1">
    <citation type="journal article" date="2020" name="mSystems">
        <title>Genome- and Community-Level Interaction Insights into Carbon Utilization and Element Cycling Functions of Hydrothermarchaeota in Hydrothermal Sediment.</title>
        <authorList>
            <person name="Zhou Z."/>
            <person name="Liu Y."/>
            <person name="Xu W."/>
            <person name="Pan J."/>
            <person name="Luo Z.H."/>
            <person name="Li M."/>
        </authorList>
    </citation>
    <scope>NUCLEOTIDE SEQUENCE [LARGE SCALE GENOMIC DNA]</scope>
    <source>
        <strain evidence="7">SpSt-579</strain>
    </source>
</reference>
<sequence>MKKDREIFLKDVLDAIGIIQEYTKRITFVKFSQDLMVQDAVERRFIVIGEAFSRYKYSTPENNPDFPYVQAISMKNFLVHEYEKIKPEIVWKTIKKDLPALKKKIDKLLK</sequence>
<proteinExistence type="inferred from homology"/>
<comment type="similarity">
    <text evidence="6">Belongs to the HepT RNase toxin family.</text>
</comment>
<dbReference type="PANTHER" id="PTHR34139:SF1">
    <property type="entry name" value="RNASE MJ1380-RELATED"/>
    <property type="match status" value="1"/>
</dbReference>
<evidence type="ECO:0000256" key="4">
    <source>
        <dbReference type="ARBA" id="ARBA00022741"/>
    </source>
</evidence>
<keyword evidence="5" id="KW-0378">Hydrolase</keyword>
<evidence type="ECO:0000256" key="5">
    <source>
        <dbReference type="ARBA" id="ARBA00022801"/>
    </source>
</evidence>
<organism evidence="7">
    <name type="scientific">candidate division CPR3 bacterium</name>
    <dbReference type="NCBI Taxonomy" id="2268181"/>
    <lineage>
        <taxon>Bacteria</taxon>
        <taxon>Bacteria division CPR3</taxon>
    </lineage>
</organism>
<evidence type="ECO:0000256" key="3">
    <source>
        <dbReference type="ARBA" id="ARBA00022722"/>
    </source>
</evidence>
<keyword evidence="2" id="KW-1277">Toxin-antitoxin system</keyword>
<keyword evidence="3" id="KW-0540">Nuclease</keyword>
<dbReference type="GO" id="GO:0016787">
    <property type="term" value="F:hydrolase activity"/>
    <property type="evidence" value="ECO:0007669"/>
    <property type="project" value="UniProtKB-KW"/>
</dbReference>
<protein>
    <submittedName>
        <fullName evidence="7">DUF86 domain-containing protein</fullName>
    </submittedName>
</protein>
<dbReference type="InterPro" id="IPR051813">
    <property type="entry name" value="HepT_RNase_toxin"/>
</dbReference>
<dbReference type="AlphaFoldDB" id="A0A7C4R5B7"/>
<dbReference type="InterPro" id="IPR037038">
    <property type="entry name" value="HepT-like_sf"/>
</dbReference>
<dbReference type="InterPro" id="IPR008201">
    <property type="entry name" value="HepT-like"/>
</dbReference>
<evidence type="ECO:0000256" key="1">
    <source>
        <dbReference type="ARBA" id="ARBA00022553"/>
    </source>
</evidence>